<organism evidence="2 3">
    <name type="scientific">Helicobacter pylori GAM260BSi</name>
    <dbReference type="NCBI Taxonomy" id="1159046"/>
    <lineage>
        <taxon>Bacteria</taxon>
        <taxon>Pseudomonadati</taxon>
        <taxon>Campylobacterota</taxon>
        <taxon>Epsilonproteobacteria</taxon>
        <taxon>Campylobacterales</taxon>
        <taxon>Helicobacteraceae</taxon>
        <taxon>Helicobacter</taxon>
    </lineage>
</organism>
<comment type="caution">
    <text evidence="2">The sequence shown here is derived from an EMBL/GenBank/DDBJ whole genome shotgun (WGS) entry which is preliminary data.</text>
</comment>
<evidence type="ECO:0000313" key="3">
    <source>
        <dbReference type="Proteomes" id="UP000012023"/>
    </source>
</evidence>
<feature type="transmembrane region" description="Helical" evidence="1">
    <location>
        <begin position="33"/>
        <end position="52"/>
    </location>
</feature>
<reference evidence="2 3" key="1">
    <citation type="submission" date="2012-11" db="EMBL/GenBank/DDBJ databases">
        <authorList>
            <person name="Weinstock G."/>
            <person name="Sodergren E."/>
            <person name="Lobos E.A."/>
            <person name="Fulton L."/>
            <person name="Fulton R."/>
            <person name="Courtney L."/>
            <person name="Fronick C."/>
            <person name="O'Laughlin M."/>
            <person name="Godfrey J."/>
            <person name="Wilson R.M."/>
            <person name="Miner T."/>
            <person name="Farmer C."/>
            <person name="Delehaunty K."/>
            <person name="Cordes M."/>
            <person name="Minx P."/>
            <person name="Tomlinson C."/>
            <person name="Chen J."/>
            <person name="Wollam A."/>
            <person name="Pepin K.H."/>
            <person name="Bhonagiri V."/>
            <person name="Zhang X."/>
            <person name="Suruliraj S."/>
            <person name="Antonio M."/>
            <person name="Secka O."/>
            <person name="Thomas J."/>
            <person name="Warren W."/>
            <person name="Mitreva M."/>
            <person name="Mardis E.R."/>
            <person name="Wilson R.K."/>
        </authorList>
    </citation>
    <scope>NUCLEOTIDE SEQUENCE [LARGE SCALE GENOMIC DNA]</scope>
    <source>
        <strain evidence="2 3">GAM260BSi</strain>
    </source>
</reference>
<name>M3QQW0_HELPX</name>
<keyword evidence="1" id="KW-0472">Membrane</keyword>
<sequence length="57" mass="6326">MKNKLLWLLTLNAGLFASVPNPADVIVGVVKSIVEWGLSLWITSCFIWIAWINKSAP</sequence>
<accession>M3QQW0</accession>
<dbReference type="EMBL" id="APDV01000064">
    <property type="protein sequence ID" value="EMH22771.1"/>
    <property type="molecule type" value="Genomic_DNA"/>
</dbReference>
<keyword evidence="1" id="KW-1133">Transmembrane helix</keyword>
<keyword evidence="1" id="KW-0812">Transmembrane</keyword>
<dbReference type="Proteomes" id="UP000012023">
    <property type="component" value="Unassembled WGS sequence"/>
</dbReference>
<gene>
    <name evidence="2" type="ORF">HMPREF1418_00979</name>
</gene>
<dbReference type="HOGENOM" id="CLU_2990501_0_0_7"/>
<evidence type="ECO:0000256" key="1">
    <source>
        <dbReference type="SAM" id="Phobius"/>
    </source>
</evidence>
<dbReference type="AlphaFoldDB" id="M3QQW0"/>
<proteinExistence type="predicted"/>
<evidence type="ECO:0000313" key="2">
    <source>
        <dbReference type="EMBL" id="EMH22771.1"/>
    </source>
</evidence>
<protein>
    <submittedName>
        <fullName evidence="2">Uncharacterized protein</fullName>
    </submittedName>
</protein>